<proteinExistence type="predicted"/>
<dbReference type="InterPro" id="IPR023214">
    <property type="entry name" value="HAD_sf"/>
</dbReference>
<dbReference type="KEGG" id="bvv:BHK69_08660"/>
<name>A0A1D7TZH5_9HYPH</name>
<dbReference type="InterPro" id="IPR023198">
    <property type="entry name" value="PGP-like_dom2"/>
</dbReference>
<dbReference type="CDD" id="cd02603">
    <property type="entry name" value="HAD_sEH-N_like"/>
    <property type="match status" value="1"/>
</dbReference>
<dbReference type="RefSeq" id="WP_069689742.1">
    <property type="nucleotide sequence ID" value="NZ_CP017147.1"/>
</dbReference>
<dbReference type="InterPro" id="IPR041492">
    <property type="entry name" value="HAD_2"/>
</dbReference>
<evidence type="ECO:0000313" key="2">
    <source>
        <dbReference type="Proteomes" id="UP000094969"/>
    </source>
</evidence>
<dbReference type="PANTHER" id="PTHR43611:SF3">
    <property type="entry name" value="FLAVIN MONONUCLEOTIDE HYDROLASE 1, CHLOROPLATIC"/>
    <property type="match status" value="1"/>
</dbReference>
<gene>
    <name evidence="1" type="ORF">BHK69_08660</name>
</gene>
<dbReference type="PRINTS" id="PR00413">
    <property type="entry name" value="HADHALOGNASE"/>
</dbReference>
<dbReference type="Proteomes" id="UP000094969">
    <property type="component" value="Chromosome"/>
</dbReference>
<organism evidence="1 2">
    <name type="scientific">Bosea vaviloviae</name>
    <dbReference type="NCBI Taxonomy" id="1526658"/>
    <lineage>
        <taxon>Bacteria</taxon>
        <taxon>Pseudomonadati</taxon>
        <taxon>Pseudomonadota</taxon>
        <taxon>Alphaproteobacteria</taxon>
        <taxon>Hyphomicrobiales</taxon>
        <taxon>Boseaceae</taxon>
        <taxon>Bosea</taxon>
    </lineage>
</organism>
<dbReference type="PANTHER" id="PTHR43611">
    <property type="entry name" value="ALPHA-D-GLUCOSE 1-PHOSPHATE PHOSPHATASE"/>
    <property type="match status" value="1"/>
</dbReference>
<dbReference type="NCBIfam" id="TIGR01509">
    <property type="entry name" value="HAD-SF-IA-v3"/>
    <property type="match status" value="1"/>
</dbReference>
<sequence>MMPTQTSPTVVFDVGNVLLRWDPRLLYRELIPDPAKLDWFMQNVCTAAWNIEQDRGRSWEEAVALLVASHPEWTREIKAFDERWHETVPGVIEDNVALLAELKAKGEKVYAITNFSREKWAECLIRFPFLQSFDGAIVSAHEGLIKPDVAIYHTLLERYALSAPDCIFIDDSHKNVEAARAVGMKAVHFVEPLDLRAELRGLGVAAYASWPASSRPSRDGDAAPAGDALLQAFLSPR</sequence>
<dbReference type="Gene3D" id="1.10.150.240">
    <property type="entry name" value="Putative phosphatase, domain 2"/>
    <property type="match status" value="1"/>
</dbReference>
<dbReference type="Pfam" id="PF13419">
    <property type="entry name" value="HAD_2"/>
    <property type="match status" value="1"/>
</dbReference>
<dbReference type="EMBL" id="CP017147">
    <property type="protein sequence ID" value="AOO80524.1"/>
    <property type="molecule type" value="Genomic_DNA"/>
</dbReference>
<dbReference type="SFLD" id="SFLDG01129">
    <property type="entry name" value="C1.5:_HAD__Beta-PGM__Phosphata"/>
    <property type="match status" value="1"/>
</dbReference>
<dbReference type="Gene3D" id="3.40.50.1000">
    <property type="entry name" value="HAD superfamily/HAD-like"/>
    <property type="match status" value="1"/>
</dbReference>
<dbReference type="SUPFAM" id="SSF56784">
    <property type="entry name" value="HAD-like"/>
    <property type="match status" value="1"/>
</dbReference>
<accession>A0A1D7TZH5</accession>
<keyword evidence="2" id="KW-1185">Reference proteome</keyword>
<dbReference type="InterPro" id="IPR006439">
    <property type="entry name" value="HAD-SF_hydro_IA"/>
</dbReference>
<dbReference type="InterPro" id="IPR036412">
    <property type="entry name" value="HAD-like_sf"/>
</dbReference>
<dbReference type="AlphaFoldDB" id="A0A1D7TZH5"/>
<dbReference type="STRING" id="1526658.BHK69_08660"/>
<reference evidence="1 2" key="1">
    <citation type="journal article" date="2015" name="Antonie Van Leeuwenhoek">
        <title>Bosea vaviloviae sp. nov., a new species of slow-growing rhizobia isolated from nodules of the relict species Vavilovia formosa (Stev.) Fed.</title>
        <authorList>
            <person name="Safronova V.I."/>
            <person name="Kuznetsova I.G."/>
            <person name="Sazanova A.L."/>
            <person name="Kimeklis A.K."/>
            <person name="Belimov A.A."/>
            <person name="Andronov E.E."/>
            <person name="Pinaev A.G."/>
            <person name="Chizhevskaya E.P."/>
            <person name="Pukhaev A.R."/>
            <person name="Popov K.P."/>
            <person name="Willems A."/>
            <person name="Tikhonovich I.A."/>
        </authorList>
    </citation>
    <scope>NUCLEOTIDE SEQUENCE [LARGE SCALE GENOMIC DNA]</scope>
    <source>
        <strain evidence="1 2">Vaf18</strain>
    </source>
</reference>
<dbReference type="SFLD" id="SFLDS00003">
    <property type="entry name" value="Haloacid_Dehalogenase"/>
    <property type="match status" value="1"/>
</dbReference>
<evidence type="ECO:0000313" key="1">
    <source>
        <dbReference type="EMBL" id="AOO80524.1"/>
    </source>
</evidence>
<protein>
    <submittedName>
        <fullName evidence="1">2-haloalkanoic acid dehalogenase</fullName>
    </submittedName>
</protein>